<reference evidence="2" key="1">
    <citation type="journal article" date="2020" name="Stud. Mycol.">
        <title>101 Dothideomycetes genomes: a test case for predicting lifestyles and emergence of pathogens.</title>
        <authorList>
            <person name="Haridas S."/>
            <person name="Albert R."/>
            <person name="Binder M."/>
            <person name="Bloem J."/>
            <person name="Labutti K."/>
            <person name="Salamov A."/>
            <person name="Andreopoulos B."/>
            <person name="Baker S."/>
            <person name="Barry K."/>
            <person name="Bills G."/>
            <person name="Bluhm B."/>
            <person name="Cannon C."/>
            <person name="Castanera R."/>
            <person name="Culley D."/>
            <person name="Daum C."/>
            <person name="Ezra D."/>
            <person name="Gonzalez J."/>
            <person name="Henrissat B."/>
            <person name="Kuo A."/>
            <person name="Liang C."/>
            <person name="Lipzen A."/>
            <person name="Lutzoni F."/>
            <person name="Magnuson J."/>
            <person name="Mondo S."/>
            <person name="Nolan M."/>
            <person name="Ohm R."/>
            <person name="Pangilinan J."/>
            <person name="Park H.-J."/>
            <person name="Ramirez L."/>
            <person name="Alfaro M."/>
            <person name="Sun H."/>
            <person name="Tritt A."/>
            <person name="Yoshinaga Y."/>
            <person name="Zwiers L.-H."/>
            <person name="Turgeon B."/>
            <person name="Goodwin S."/>
            <person name="Spatafora J."/>
            <person name="Crous P."/>
            <person name="Grigoriev I."/>
        </authorList>
    </citation>
    <scope>NUCLEOTIDE SEQUENCE</scope>
    <source>
        <strain evidence="2">CBS 269.34</strain>
    </source>
</reference>
<dbReference type="Proteomes" id="UP000799750">
    <property type="component" value="Unassembled WGS sequence"/>
</dbReference>
<keyword evidence="3" id="KW-1185">Reference proteome</keyword>
<evidence type="ECO:0000313" key="3">
    <source>
        <dbReference type="Proteomes" id="UP000799750"/>
    </source>
</evidence>
<feature type="region of interest" description="Disordered" evidence="1">
    <location>
        <begin position="265"/>
        <end position="286"/>
    </location>
</feature>
<dbReference type="EMBL" id="MU004185">
    <property type="protein sequence ID" value="KAF2498581.1"/>
    <property type="molecule type" value="Genomic_DNA"/>
</dbReference>
<proteinExistence type="predicted"/>
<evidence type="ECO:0000313" key="2">
    <source>
        <dbReference type="EMBL" id="KAF2498581.1"/>
    </source>
</evidence>
<sequence length="666" mass="74547">MSAELLTNCVATQNCPTISMQEHRLADKSNKITISNGLMKIYFDTLENALECWIDMETCPYRIETDVVLRSHTVDEQTTMSSFSMTLYNRVHRLDAVFSRQRPRPLSRAEDSGSSKALKLAIMAFACQWSHRPTSDFEASDTQEFERLLRLSVWHESQKCLSRWRYCGSFRVILASILLLASQQPLDEDELNEFREDHLHPFASQDLGAGVSGHSGLGCSGVFANKSIPDLTLFSSSFNGNEGLQHLEIGLRQLLTWRKPITSSHLHKQKGADNTETTEAPCDGNALPGSQDLSDFNRLFWFGVMCDTTSSVLNQRSLIIPDTETFTSSGGVTRLDMDSITTTTFGASRWRPHVNHHHPPKRMAQSVDIWGSYLLDVDRIWQMNLVATENLSTSQLRSKKIKQGVPLKMLFWRKVGKLQNMISSHEQQPMSSPTPMEVENAIKEALTVHQYWTLNYGEFFTACTREHLNLSIQSRSWYLVLVLGWNMACLILARYIDFVDRNAMSERLGQSLRGSSALTSELKKASAYAIAEAAGVSSGLPTASSSLSAEEDASLAAGTSATKSSHPVLLGQSAILSDPHTDKLVKALEIASEILLDWLRQWRSPAVCDYVPQLSWLYTNTSSDEISRHCVSCINALNLPKSKSDVARLTAEHLIRRYSLLNVATR</sequence>
<dbReference type="AlphaFoldDB" id="A0A6A6R1K3"/>
<accession>A0A6A6R1K3</accession>
<name>A0A6A6R1K3_9PEZI</name>
<evidence type="ECO:0000256" key="1">
    <source>
        <dbReference type="SAM" id="MobiDB-lite"/>
    </source>
</evidence>
<gene>
    <name evidence="2" type="ORF">BU16DRAFT_299784</name>
</gene>
<dbReference type="OrthoDB" id="5958943at2759"/>
<protein>
    <recommendedName>
        <fullName evidence="4">Transcription factor domain-containing protein</fullName>
    </recommendedName>
</protein>
<evidence type="ECO:0008006" key="4">
    <source>
        <dbReference type="Google" id="ProtNLM"/>
    </source>
</evidence>
<organism evidence="2 3">
    <name type="scientific">Lophium mytilinum</name>
    <dbReference type="NCBI Taxonomy" id="390894"/>
    <lineage>
        <taxon>Eukaryota</taxon>
        <taxon>Fungi</taxon>
        <taxon>Dikarya</taxon>
        <taxon>Ascomycota</taxon>
        <taxon>Pezizomycotina</taxon>
        <taxon>Dothideomycetes</taxon>
        <taxon>Pleosporomycetidae</taxon>
        <taxon>Mytilinidiales</taxon>
        <taxon>Mytilinidiaceae</taxon>
        <taxon>Lophium</taxon>
    </lineage>
</organism>